<dbReference type="EMBL" id="DVIU01000165">
    <property type="protein sequence ID" value="HIS36626.1"/>
    <property type="molecule type" value="Genomic_DNA"/>
</dbReference>
<sequence length="380" mass="45884">MFQYINTKLYDDKNLFRLYIGNILVFQYVKDKDNKVIEFNLFPKMKSYSNNPTHPPVFYLKTNRSDEAALMCMQYWLNIANFMDADIYIICDKKEIEYKLLKNVTFKNQNIKFIKSAVNPLKKIIKNICSKCWEKAGYAHLTTFYHSLKNGIHNYWNIDADDTTLLCRPSISAEIMQKVAQYADENEINAFSLDMWRSRSHGKHWSFGITYQKNNIDWFKIFNSNKDRKWQKNYENQTTIYNVDFYFNYLLEYVKLKIENWYVEDLYFLHWGNFFLHVIQSSLCHWKEGKLTFPIIEKIYENNEFGCVPIHNCCVKFDVGLTKKEFLDFIHNYSCIHFYENVTIDFFEIADVKKRCEEYEQVKYLNHHYTKKELNDDRVS</sequence>
<dbReference type="AlphaFoldDB" id="A0A9D1EZ62"/>
<gene>
    <name evidence="1" type="ORF">IAC10_08365</name>
</gene>
<accession>A0A9D1EZ62</accession>
<dbReference type="Proteomes" id="UP000823928">
    <property type="component" value="Unassembled WGS sequence"/>
</dbReference>
<reference evidence="1" key="2">
    <citation type="journal article" date="2021" name="PeerJ">
        <title>Extensive microbial diversity within the chicken gut microbiome revealed by metagenomics and culture.</title>
        <authorList>
            <person name="Gilroy R."/>
            <person name="Ravi A."/>
            <person name="Getino M."/>
            <person name="Pursley I."/>
            <person name="Horton D.L."/>
            <person name="Alikhan N.F."/>
            <person name="Baker D."/>
            <person name="Gharbi K."/>
            <person name="Hall N."/>
            <person name="Watson M."/>
            <person name="Adriaenssens E.M."/>
            <person name="Foster-Nyarko E."/>
            <person name="Jarju S."/>
            <person name="Secka A."/>
            <person name="Antonio M."/>
            <person name="Oren A."/>
            <person name="Chaudhuri R.R."/>
            <person name="La Ragione R."/>
            <person name="Hildebrand F."/>
            <person name="Pallen M.J."/>
        </authorList>
    </citation>
    <scope>NUCLEOTIDE SEQUENCE</scope>
    <source>
        <strain evidence="1">6276</strain>
    </source>
</reference>
<evidence type="ECO:0000313" key="1">
    <source>
        <dbReference type="EMBL" id="HIS36626.1"/>
    </source>
</evidence>
<name>A0A9D1EZ62_9BACT</name>
<protein>
    <submittedName>
        <fullName evidence="1">Uncharacterized protein</fullName>
    </submittedName>
</protein>
<evidence type="ECO:0000313" key="2">
    <source>
        <dbReference type="Proteomes" id="UP000823928"/>
    </source>
</evidence>
<reference evidence="1" key="1">
    <citation type="submission" date="2020-10" db="EMBL/GenBank/DDBJ databases">
        <authorList>
            <person name="Gilroy R."/>
        </authorList>
    </citation>
    <scope>NUCLEOTIDE SEQUENCE</scope>
    <source>
        <strain evidence="1">6276</strain>
    </source>
</reference>
<organism evidence="1 2">
    <name type="scientific">Candidatus Scatousia excrementigallinarum</name>
    <dbReference type="NCBI Taxonomy" id="2840935"/>
    <lineage>
        <taxon>Bacteria</taxon>
        <taxon>Candidatus Scatousia</taxon>
    </lineage>
</organism>
<comment type="caution">
    <text evidence="1">The sequence shown here is derived from an EMBL/GenBank/DDBJ whole genome shotgun (WGS) entry which is preliminary data.</text>
</comment>
<proteinExistence type="predicted"/>